<dbReference type="Gene3D" id="1.10.8.760">
    <property type="entry name" value="Haem-binding uptake, Tiki superfamily, ChaN, domain 2"/>
    <property type="match status" value="1"/>
</dbReference>
<name>A0ABV7AX47_9GAMM</name>
<feature type="signal peptide" evidence="1">
    <location>
        <begin position="1"/>
        <end position="25"/>
    </location>
</feature>
<dbReference type="Pfam" id="PF04187">
    <property type="entry name" value="Cofac_haem_bdg"/>
    <property type="match status" value="1"/>
</dbReference>
<evidence type="ECO:0000313" key="4">
    <source>
        <dbReference type="Proteomes" id="UP001595457"/>
    </source>
</evidence>
<dbReference type="PROSITE" id="PS51257">
    <property type="entry name" value="PROKAR_LIPOPROTEIN"/>
    <property type="match status" value="1"/>
</dbReference>
<feature type="chain" id="PRO_5045966089" evidence="1">
    <location>
        <begin position="26"/>
        <end position="303"/>
    </location>
</feature>
<comment type="caution">
    <text evidence="3">The sequence shown here is derived from an EMBL/GenBank/DDBJ whole genome shotgun (WGS) entry which is preliminary data.</text>
</comment>
<gene>
    <name evidence="3" type="ORF">ACFOJE_14300</name>
</gene>
<keyword evidence="4" id="KW-1185">Reference proteome</keyword>
<dbReference type="Proteomes" id="UP001595457">
    <property type="component" value="Unassembled WGS sequence"/>
</dbReference>
<dbReference type="SUPFAM" id="SSF159501">
    <property type="entry name" value="EreA/ChaN-like"/>
    <property type="match status" value="1"/>
</dbReference>
<dbReference type="EMBL" id="JBHRSJ010000030">
    <property type="protein sequence ID" value="MFC2973375.1"/>
    <property type="molecule type" value="Genomic_DNA"/>
</dbReference>
<protein>
    <submittedName>
        <fullName evidence="3">ChaN family lipoprotein</fullName>
    </submittedName>
</protein>
<organism evidence="3 4">
    <name type="scientific">Azotobacter bryophylli</name>
    <dbReference type="NCBI Taxonomy" id="1986537"/>
    <lineage>
        <taxon>Bacteria</taxon>
        <taxon>Pseudomonadati</taxon>
        <taxon>Pseudomonadota</taxon>
        <taxon>Gammaproteobacteria</taxon>
        <taxon>Pseudomonadales</taxon>
        <taxon>Pseudomonadaceae</taxon>
        <taxon>Azotobacter</taxon>
    </lineage>
</organism>
<dbReference type="InterPro" id="IPR007314">
    <property type="entry name" value="Cofac_haem-bd_dom"/>
</dbReference>
<evidence type="ECO:0000259" key="2">
    <source>
        <dbReference type="Pfam" id="PF04187"/>
    </source>
</evidence>
<dbReference type="InterPro" id="IPR016773">
    <property type="entry name" value="Fe3_uptake_reg_CjrA_prd"/>
</dbReference>
<dbReference type="Gene3D" id="3.40.50.11550">
    <property type="match status" value="1"/>
</dbReference>
<keyword evidence="1" id="KW-0732">Signal</keyword>
<evidence type="ECO:0000256" key="1">
    <source>
        <dbReference type="SAM" id="SignalP"/>
    </source>
</evidence>
<evidence type="ECO:0000313" key="3">
    <source>
        <dbReference type="EMBL" id="MFC2973375.1"/>
    </source>
</evidence>
<feature type="domain" description="Haem-binding uptake Tiki superfamily ChaN" evidence="2">
    <location>
        <begin position="52"/>
        <end position="246"/>
    </location>
</feature>
<sequence>MRFLLLIGMALFAACHSLPPLPAWQAPEGRQDAELGVIRDLRSGATLTPNQLVERLARSPRVLVGEQHDNPDHHALQVWLLQAMAERRRQGSLLLEMLQPDQQVRVDALKAEFAAGREPQALPERLAWQKGWDWAQYGPLVRYALTQPYPLLAANLDSQEIRRIYAERPTLEGRASTAASVQEALLAQIGASHCGMLPKSQWPAMLAVQQQRDRRMAERLLAAPAPALLVAGAYHVRRDQGVPRHLMDLGGEPGSLVLLLAEIGSRVRADEADLVWFTPGVEKKDYCADMRAKKDPAEPGRKP</sequence>
<keyword evidence="3" id="KW-0449">Lipoprotein</keyword>
<dbReference type="PIRSF" id="PIRSF020419">
    <property type="entry name" value="Fe_uptake_reg_CjrA_prd"/>
    <property type="match status" value="1"/>
</dbReference>
<dbReference type="CDD" id="cd14727">
    <property type="entry name" value="ChanN-like"/>
    <property type="match status" value="1"/>
</dbReference>
<dbReference type="RefSeq" id="WP_377815077.1">
    <property type="nucleotide sequence ID" value="NZ_JBHRSJ010000030.1"/>
</dbReference>
<accession>A0ABV7AX47</accession>
<proteinExistence type="predicted"/>
<reference evidence="4" key="1">
    <citation type="journal article" date="2019" name="Int. J. Syst. Evol. Microbiol.">
        <title>The Global Catalogue of Microorganisms (GCM) 10K type strain sequencing project: providing services to taxonomists for standard genome sequencing and annotation.</title>
        <authorList>
            <consortium name="The Broad Institute Genomics Platform"/>
            <consortium name="The Broad Institute Genome Sequencing Center for Infectious Disease"/>
            <person name="Wu L."/>
            <person name="Ma J."/>
        </authorList>
    </citation>
    <scope>NUCLEOTIDE SEQUENCE [LARGE SCALE GENOMIC DNA]</scope>
    <source>
        <strain evidence="4">KCTC 62195</strain>
    </source>
</reference>